<feature type="domain" description="DNA polymerase III beta sliding clamp N-terminal" evidence="12">
    <location>
        <begin position="1"/>
        <end position="118"/>
    </location>
</feature>
<dbReference type="InterPro" id="IPR001001">
    <property type="entry name" value="DNA_polIII_beta"/>
</dbReference>
<keyword evidence="5 13" id="KW-0808">Transferase</keyword>
<comment type="subcellular location">
    <subcellularLocation>
        <location evidence="1">Cytoplasm</location>
    </subcellularLocation>
</comment>
<keyword evidence="14" id="KW-1185">Reference proteome</keyword>
<evidence type="ECO:0000256" key="1">
    <source>
        <dbReference type="ARBA" id="ARBA00004496"/>
    </source>
</evidence>
<organism evidence="13 14">
    <name type="scientific">Ancylobacter novellus (strain ATCC 8093 / DSM 506 / JCM 20403 / CCM 1077 / IAM 12100 / NBRC 12443 / NCIMB 10456)</name>
    <name type="common">Starkeya novella</name>
    <dbReference type="NCBI Taxonomy" id="639283"/>
    <lineage>
        <taxon>Bacteria</taxon>
        <taxon>Pseudomonadati</taxon>
        <taxon>Pseudomonadota</taxon>
        <taxon>Alphaproteobacteria</taxon>
        <taxon>Hyphomicrobiales</taxon>
        <taxon>Xanthobacteraceae</taxon>
        <taxon>Ancylobacter</taxon>
    </lineage>
</organism>
<gene>
    <name evidence="13" type="ordered locus">Snov_4502</name>
</gene>
<keyword evidence="7" id="KW-0235">DNA replication</keyword>
<dbReference type="GO" id="GO:0006271">
    <property type="term" value="P:DNA strand elongation involved in DNA replication"/>
    <property type="evidence" value="ECO:0007669"/>
    <property type="project" value="TreeGrafter"/>
</dbReference>
<dbReference type="Gene3D" id="3.70.10.10">
    <property type="match status" value="1"/>
</dbReference>
<dbReference type="AlphaFoldDB" id="D7A3Y1"/>
<dbReference type="Proteomes" id="UP000006633">
    <property type="component" value="Chromosome"/>
</dbReference>
<sequence>MKLIAERTHLLAALKTVGHLAQKKNPIPLLRHVRLRTVGRLLFVAATDQDAYAEAEIPADVERQGSTTIDADVLQRMVNNFADGSQVYIDAGEALATIKAGRSRYQPPVLPADDFPAMFAPKEKDAARFTLMPEEVKRLLVVPRPAAPKGQADKQQLEGVYLHTSDDDRTLWAAATDGLTFIAADIPAPEGAAKLPKLVEPGEHGAGRPRGLMVPMDAVGHLIKLGENGLEIEADTNVLAARAGLPSSAVKVSYATRLIDNRFPPYERFLPPLEGVSILVEAGAFADAIKRLADMAGNEERPIAIEWEEEGDLSLWLDDHADGIYGTETIDIICRHGVGRFGARAGLILKVVEAGGRGQLEIWFSAERKAARLRNLDDQEMIAVAWLCELRRRPHHGAVFNEEEAA</sequence>
<evidence type="ECO:0000256" key="6">
    <source>
        <dbReference type="ARBA" id="ARBA00022695"/>
    </source>
</evidence>
<dbReference type="HOGENOM" id="CLU_677774_0_0_5"/>
<dbReference type="Pfam" id="PF00712">
    <property type="entry name" value="DNA_pol3_beta"/>
    <property type="match status" value="1"/>
</dbReference>
<keyword evidence="6 13" id="KW-0548">Nucleotidyltransferase</keyword>
<evidence type="ECO:0000256" key="5">
    <source>
        <dbReference type="ARBA" id="ARBA00022679"/>
    </source>
</evidence>
<evidence type="ECO:0000256" key="8">
    <source>
        <dbReference type="ARBA" id="ARBA00022932"/>
    </source>
</evidence>
<dbReference type="GO" id="GO:0003887">
    <property type="term" value="F:DNA-directed DNA polymerase activity"/>
    <property type="evidence" value="ECO:0007669"/>
    <property type="project" value="UniProtKB-KW"/>
</dbReference>
<accession>D7A3Y1</accession>
<dbReference type="CDD" id="cd00140">
    <property type="entry name" value="beta_clamp"/>
    <property type="match status" value="1"/>
</dbReference>
<dbReference type="eggNOG" id="COG0592">
    <property type="taxonomic scope" value="Bacteria"/>
</dbReference>
<dbReference type="PANTHER" id="PTHR30478">
    <property type="entry name" value="DNA POLYMERASE III SUBUNIT BETA"/>
    <property type="match status" value="1"/>
</dbReference>
<comment type="similarity">
    <text evidence="2">Belongs to the beta sliding clamp family.</text>
</comment>
<evidence type="ECO:0000256" key="2">
    <source>
        <dbReference type="ARBA" id="ARBA00010752"/>
    </source>
</evidence>
<evidence type="ECO:0000256" key="3">
    <source>
        <dbReference type="ARBA" id="ARBA00021035"/>
    </source>
</evidence>
<dbReference type="EMBL" id="CP002026">
    <property type="protein sequence ID" value="ADH91758.1"/>
    <property type="molecule type" value="Genomic_DNA"/>
</dbReference>
<evidence type="ECO:0000313" key="13">
    <source>
        <dbReference type="EMBL" id="ADH91758.1"/>
    </source>
</evidence>
<evidence type="ECO:0000256" key="4">
    <source>
        <dbReference type="ARBA" id="ARBA00022490"/>
    </source>
</evidence>
<dbReference type="InterPro" id="IPR022634">
    <property type="entry name" value="DNA_polIII_beta_N"/>
</dbReference>
<evidence type="ECO:0000256" key="11">
    <source>
        <dbReference type="ARBA" id="ARBA00033276"/>
    </source>
</evidence>
<keyword evidence="8" id="KW-0239">DNA-directed DNA polymerase</keyword>
<reference evidence="13 14" key="1">
    <citation type="journal article" date="2012" name="Stand. Genomic Sci.">
        <title>Complete genome sequence of the facultatively chemolithoautotrophic and methylotrophic alpha Proteobacterium Starkeya novella type strain (ATCC 8093(T)).</title>
        <authorList>
            <person name="Kappler U."/>
            <person name="Davenport K."/>
            <person name="Beatson S."/>
            <person name="Lucas S."/>
            <person name="Lapidus A."/>
            <person name="Copeland A."/>
            <person name="Berry K.W."/>
            <person name="Glavina Del Rio T."/>
            <person name="Hammon N."/>
            <person name="Dalin E."/>
            <person name="Tice H."/>
            <person name="Pitluck S."/>
            <person name="Richardson P."/>
            <person name="Bruce D."/>
            <person name="Goodwin L.A."/>
            <person name="Han C."/>
            <person name="Tapia R."/>
            <person name="Detter J.C."/>
            <person name="Chang Y.J."/>
            <person name="Jeffries C.D."/>
            <person name="Land M."/>
            <person name="Hauser L."/>
            <person name="Kyrpides N.C."/>
            <person name="Goker M."/>
            <person name="Ivanova N."/>
            <person name="Klenk H.P."/>
            <person name="Woyke T."/>
        </authorList>
    </citation>
    <scope>NUCLEOTIDE SEQUENCE [LARGE SCALE GENOMIC DNA]</scope>
    <source>
        <strain evidence="14">ATCC 8093 / DSM 506 / JCM 20403 / CCM 1077 / IAM 12100 / NBRC 12443 / NCIMB 10456</strain>
    </source>
</reference>
<evidence type="ECO:0000313" key="14">
    <source>
        <dbReference type="Proteomes" id="UP000006633"/>
    </source>
</evidence>
<proteinExistence type="inferred from homology"/>
<dbReference type="PANTHER" id="PTHR30478:SF0">
    <property type="entry name" value="BETA SLIDING CLAMP"/>
    <property type="match status" value="1"/>
</dbReference>
<dbReference type="GO" id="GO:0005737">
    <property type="term" value="C:cytoplasm"/>
    <property type="evidence" value="ECO:0007669"/>
    <property type="project" value="UniProtKB-SubCell"/>
</dbReference>
<dbReference type="KEGG" id="sno:Snov_4502"/>
<evidence type="ECO:0000256" key="10">
    <source>
        <dbReference type="ARBA" id="ARBA00030988"/>
    </source>
</evidence>
<name>D7A3Y1_ANCN5</name>
<dbReference type="SMART" id="SM00480">
    <property type="entry name" value="POL3Bc"/>
    <property type="match status" value="1"/>
</dbReference>
<keyword evidence="9" id="KW-0238">DNA-binding</keyword>
<dbReference type="GO" id="GO:0008408">
    <property type="term" value="F:3'-5' exonuclease activity"/>
    <property type="evidence" value="ECO:0007669"/>
    <property type="project" value="InterPro"/>
</dbReference>
<dbReference type="STRING" id="639283.Snov_4502"/>
<dbReference type="GO" id="GO:0003677">
    <property type="term" value="F:DNA binding"/>
    <property type="evidence" value="ECO:0007669"/>
    <property type="project" value="UniProtKB-KW"/>
</dbReference>
<protein>
    <recommendedName>
        <fullName evidence="3">Beta sliding clamp</fullName>
    </recommendedName>
    <alternativeName>
        <fullName evidence="11">Beta-clamp processivity factor</fullName>
    </alternativeName>
    <alternativeName>
        <fullName evidence="10">DNA polymerase III beta sliding clamp subunit</fullName>
    </alternativeName>
</protein>
<dbReference type="Gene3D" id="3.10.150.10">
    <property type="entry name" value="DNA Polymerase III, subunit A, domain 2"/>
    <property type="match status" value="1"/>
</dbReference>
<dbReference type="InterPro" id="IPR046938">
    <property type="entry name" value="DNA_clamp_sf"/>
</dbReference>
<evidence type="ECO:0000259" key="12">
    <source>
        <dbReference type="Pfam" id="PF00712"/>
    </source>
</evidence>
<dbReference type="OrthoDB" id="8456782at2"/>
<dbReference type="RefSeq" id="WP_013169256.1">
    <property type="nucleotide sequence ID" value="NC_014217.1"/>
</dbReference>
<dbReference type="SUPFAM" id="SSF55979">
    <property type="entry name" value="DNA clamp"/>
    <property type="match status" value="1"/>
</dbReference>
<keyword evidence="4" id="KW-0963">Cytoplasm</keyword>
<evidence type="ECO:0000256" key="9">
    <source>
        <dbReference type="ARBA" id="ARBA00023125"/>
    </source>
</evidence>
<dbReference type="GO" id="GO:0009360">
    <property type="term" value="C:DNA polymerase III complex"/>
    <property type="evidence" value="ECO:0007669"/>
    <property type="project" value="InterPro"/>
</dbReference>
<evidence type="ECO:0000256" key="7">
    <source>
        <dbReference type="ARBA" id="ARBA00022705"/>
    </source>
</evidence>